<comment type="caution">
    <text evidence="5">The sequence shown here is derived from an EMBL/GenBank/DDBJ whole genome shotgun (WGS) entry which is preliminary data.</text>
</comment>
<feature type="non-terminal residue" evidence="5">
    <location>
        <position position="1"/>
    </location>
</feature>
<dbReference type="InterPro" id="IPR051561">
    <property type="entry name" value="FRAS1_ECM"/>
</dbReference>
<reference evidence="5 6" key="1">
    <citation type="journal article" date="2013" name="Proc. Natl. Acad. Sci. U.S.A.">
        <title>The king cobra genome reveals dynamic gene evolution and adaptation in the snake venom system.</title>
        <authorList>
            <person name="Vonk F.J."/>
            <person name="Casewell N.R."/>
            <person name="Henkel C.V."/>
            <person name="Heimberg A.M."/>
            <person name="Jansen H.J."/>
            <person name="McCleary R.J."/>
            <person name="Kerkkamp H.M."/>
            <person name="Vos R.A."/>
            <person name="Guerreiro I."/>
            <person name="Calvete J.J."/>
            <person name="Wuster W."/>
            <person name="Woods A.E."/>
            <person name="Logan J.M."/>
            <person name="Harrison R.A."/>
            <person name="Castoe T.A."/>
            <person name="de Koning A.P."/>
            <person name="Pollock D.D."/>
            <person name="Yandell M."/>
            <person name="Calderon D."/>
            <person name="Renjifo C."/>
            <person name="Currier R.B."/>
            <person name="Salgado D."/>
            <person name="Pla D."/>
            <person name="Sanz L."/>
            <person name="Hyder A.S."/>
            <person name="Ribeiro J.M."/>
            <person name="Arntzen J.W."/>
            <person name="van den Thillart G.E."/>
            <person name="Boetzer M."/>
            <person name="Pirovano W."/>
            <person name="Dirks R.P."/>
            <person name="Spaink H.P."/>
            <person name="Duboule D."/>
            <person name="McGlinn E."/>
            <person name="Kini R.M."/>
            <person name="Richardson M.K."/>
        </authorList>
    </citation>
    <scope>NUCLEOTIDE SEQUENCE</scope>
    <source>
        <tissue evidence="5">Blood</tissue>
    </source>
</reference>
<evidence type="ECO:0000313" key="5">
    <source>
        <dbReference type="EMBL" id="ETE61231.1"/>
    </source>
</evidence>
<dbReference type="PROSITE" id="PS51854">
    <property type="entry name" value="CSPG"/>
    <property type="match status" value="2"/>
</dbReference>
<feature type="repeat" description="CSPG" evidence="4">
    <location>
        <begin position="117"/>
        <end position="210"/>
    </location>
</feature>
<organism evidence="5 6">
    <name type="scientific">Ophiophagus hannah</name>
    <name type="common">King cobra</name>
    <name type="synonym">Naja hannah</name>
    <dbReference type="NCBI Taxonomy" id="8665"/>
    <lineage>
        <taxon>Eukaryota</taxon>
        <taxon>Metazoa</taxon>
        <taxon>Chordata</taxon>
        <taxon>Craniata</taxon>
        <taxon>Vertebrata</taxon>
        <taxon>Euteleostomi</taxon>
        <taxon>Lepidosauria</taxon>
        <taxon>Squamata</taxon>
        <taxon>Bifurcata</taxon>
        <taxon>Unidentata</taxon>
        <taxon>Episquamata</taxon>
        <taxon>Toxicofera</taxon>
        <taxon>Serpentes</taxon>
        <taxon>Colubroidea</taxon>
        <taxon>Elapidae</taxon>
        <taxon>Elapinae</taxon>
        <taxon>Ophiophagus</taxon>
    </lineage>
</organism>
<dbReference type="InterPro" id="IPR039005">
    <property type="entry name" value="CSPG_rpt"/>
</dbReference>
<evidence type="ECO:0000313" key="6">
    <source>
        <dbReference type="Proteomes" id="UP000018936"/>
    </source>
</evidence>
<evidence type="ECO:0000256" key="2">
    <source>
        <dbReference type="ARBA" id="ARBA00022737"/>
    </source>
</evidence>
<feature type="repeat" description="CSPG" evidence="4">
    <location>
        <begin position="5"/>
        <end position="96"/>
    </location>
</feature>
<protein>
    <submittedName>
        <fullName evidence="5">Extracellular matrix protein FRAS1</fullName>
    </submittedName>
</protein>
<proteinExistence type="predicted"/>
<keyword evidence="2" id="KW-0677">Repeat</keyword>
<keyword evidence="1" id="KW-0732">Signal</keyword>
<keyword evidence="6" id="KW-1185">Reference proteome</keyword>
<evidence type="ECO:0000256" key="1">
    <source>
        <dbReference type="ARBA" id="ARBA00022729"/>
    </source>
</evidence>
<dbReference type="EMBL" id="AZIM01004079">
    <property type="protein sequence ID" value="ETE61231.1"/>
    <property type="molecule type" value="Genomic_DNA"/>
</dbReference>
<dbReference type="OrthoDB" id="430044at2759"/>
<accession>V8NGZ3</accession>
<evidence type="ECO:0000256" key="3">
    <source>
        <dbReference type="ARBA" id="ARBA00023180"/>
    </source>
</evidence>
<dbReference type="PANTHER" id="PTHR45739">
    <property type="entry name" value="MATRIX PROTEIN, PUTATIVE-RELATED"/>
    <property type="match status" value="1"/>
</dbReference>
<gene>
    <name evidence="5" type="primary">FRAS1</name>
    <name evidence="5" type="ORF">L345_13020</name>
</gene>
<dbReference type="PANTHER" id="PTHR45739:SF1">
    <property type="entry name" value="EXTRACELLULAR MATRIX ORGANIZING PROTEIN FRAS1"/>
    <property type="match status" value="1"/>
</dbReference>
<sequence length="377" mass="41458">MFTVRAFSTQNEVLSVSKGDAGTITNRLLDVQDRDNPQDVMVTILDPPKHGQLVKLSGNGPLTLHVFSLGELSGGFVRYIHDGSNRMEDTAVLQVSDGYHFQNILFRIKIDVKSSGIPRLVISSTVWVPEGGMLQITPKNLQAEMFGASEVVFMVPMPADDSGLGWQPLASGGRATPTTTFTQQDINEGVIWYRHSGAETESDSFRFQKVNLACTSSVLYVCFPCHSGTQEATEVISEVIITDDKEVSGAGFPQTHLETHLFNIAILPPHLASPVSSSRSSFHMTALEDRVTPIQPHQLSFVNSQTPSMVEHRDKPFIPVTTFTQMDINNGKIVYRPPSAGPHIRELMEFSFAGSKGNAKSNILKFRSPPKEIMKNS</sequence>
<keyword evidence="3" id="KW-0325">Glycoprotein</keyword>
<dbReference type="Pfam" id="PF16184">
    <property type="entry name" value="Cadherin_3"/>
    <property type="match status" value="2"/>
</dbReference>
<dbReference type="Proteomes" id="UP000018936">
    <property type="component" value="Unassembled WGS sequence"/>
</dbReference>
<dbReference type="AlphaFoldDB" id="V8NGZ3"/>
<evidence type="ECO:0000256" key="4">
    <source>
        <dbReference type="PROSITE-ProRule" id="PRU01201"/>
    </source>
</evidence>
<dbReference type="GO" id="GO:0009653">
    <property type="term" value="P:anatomical structure morphogenesis"/>
    <property type="evidence" value="ECO:0007669"/>
    <property type="project" value="TreeGrafter"/>
</dbReference>
<name>V8NGZ3_OPHHA</name>